<gene>
    <name evidence="10" type="ORF">GW7_21873</name>
</gene>
<dbReference type="PROSITE" id="PS00237">
    <property type="entry name" value="G_PROTEIN_RECEP_F1_1"/>
    <property type="match status" value="1"/>
</dbReference>
<accession>G5C788</accession>
<dbReference type="GO" id="GO:0001594">
    <property type="term" value="F:trace-amine receptor activity"/>
    <property type="evidence" value="ECO:0007669"/>
    <property type="project" value="TreeGrafter"/>
</dbReference>
<keyword evidence="4" id="KW-1133">Transmembrane helix</keyword>
<dbReference type="InterPro" id="IPR050569">
    <property type="entry name" value="TAAR"/>
</dbReference>
<organism evidence="10 11">
    <name type="scientific">Heterocephalus glaber</name>
    <name type="common">Naked mole rat</name>
    <dbReference type="NCBI Taxonomy" id="10181"/>
    <lineage>
        <taxon>Eukaryota</taxon>
        <taxon>Metazoa</taxon>
        <taxon>Chordata</taxon>
        <taxon>Craniata</taxon>
        <taxon>Vertebrata</taxon>
        <taxon>Euteleostomi</taxon>
        <taxon>Mammalia</taxon>
        <taxon>Eutheria</taxon>
        <taxon>Euarchontoglires</taxon>
        <taxon>Glires</taxon>
        <taxon>Rodentia</taxon>
        <taxon>Hystricomorpha</taxon>
        <taxon>Bathyergidae</taxon>
        <taxon>Heterocephalus</taxon>
    </lineage>
</organism>
<dbReference type="GO" id="GO:0005886">
    <property type="term" value="C:plasma membrane"/>
    <property type="evidence" value="ECO:0007669"/>
    <property type="project" value="UniProtKB-SubCell"/>
</dbReference>
<evidence type="ECO:0000256" key="7">
    <source>
        <dbReference type="ARBA" id="ARBA00023170"/>
    </source>
</evidence>
<evidence type="ECO:0000313" key="10">
    <source>
        <dbReference type="EMBL" id="EHB17399.1"/>
    </source>
</evidence>
<keyword evidence="7 10" id="KW-0675">Receptor</keyword>
<sequence>MVRSVESCWYCWFCTFHSCCDAAFCYSSLLHLCFISMDRYMAVTDPLVYPTKFRVSVSGIHINVSWILLVYSSAVSGTGVNDEGLKELTSASTP</sequence>
<evidence type="ECO:0000256" key="3">
    <source>
        <dbReference type="ARBA" id="ARBA00022692"/>
    </source>
</evidence>
<keyword evidence="6" id="KW-0472">Membrane</keyword>
<dbReference type="Gene3D" id="1.20.1070.10">
    <property type="entry name" value="Rhodopsin 7-helix transmembrane proteins"/>
    <property type="match status" value="1"/>
</dbReference>
<feature type="domain" description="G-protein coupled receptors family 1 profile" evidence="9">
    <location>
        <begin position="1"/>
        <end position="94"/>
    </location>
</feature>
<dbReference type="Proteomes" id="UP000006813">
    <property type="component" value="Unassembled WGS sequence"/>
</dbReference>
<dbReference type="Pfam" id="PF00001">
    <property type="entry name" value="7tm_1"/>
    <property type="match status" value="1"/>
</dbReference>
<dbReference type="SUPFAM" id="SSF81321">
    <property type="entry name" value="Family A G protein-coupled receptor-like"/>
    <property type="match status" value="1"/>
</dbReference>
<keyword evidence="3" id="KW-0812">Transmembrane</keyword>
<dbReference type="EMBL" id="JH173672">
    <property type="protein sequence ID" value="EHB17399.1"/>
    <property type="molecule type" value="Genomic_DNA"/>
</dbReference>
<dbReference type="InParanoid" id="G5C788"/>
<keyword evidence="2" id="KW-1003">Cell membrane</keyword>
<name>G5C788_HETGA</name>
<evidence type="ECO:0000256" key="5">
    <source>
        <dbReference type="ARBA" id="ARBA00023040"/>
    </source>
</evidence>
<evidence type="ECO:0000256" key="1">
    <source>
        <dbReference type="ARBA" id="ARBA00004651"/>
    </source>
</evidence>
<dbReference type="AlphaFoldDB" id="G5C788"/>
<keyword evidence="5" id="KW-0297">G-protein coupled receptor</keyword>
<evidence type="ECO:0000259" key="9">
    <source>
        <dbReference type="PROSITE" id="PS50262"/>
    </source>
</evidence>
<evidence type="ECO:0000256" key="8">
    <source>
        <dbReference type="ARBA" id="ARBA00023224"/>
    </source>
</evidence>
<dbReference type="InterPro" id="IPR000276">
    <property type="entry name" value="GPCR_Rhodpsn"/>
</dbReference>
<proteinExistence type="predicted"/>
<dbReference type="PROSITE" id="PS50262">
    <property type="entry name" value="G_PROTEIN_RECEP_F1_2"/>
    <property type="match status" value="1"/>
</dbReference>
<comment type="subcellular location">
    <subcellularLocation>
        <location evidence="1">Cell membrane</location>
        <topology evidence="1">Multi-pass membrane protein</topology>
    </subcellularLocation>
</comment>
<dbReference type="PANTHER" id="PTHR24249">
    <property type="entry name" value="HISTAMINE RECEPTOR-RELATED G-PROTEIN COUPLED RECEPTOR"/>
    <property type="match status" value="1"/>
</dbReference>
<evidence type="ECO:0000313" key="11">
    <source>
        <dbReference type="Proteomes" id="UP000006813"/>
    </source>
</evidence>
<evidence type="ECO:0000256" key="6">
    <source>
        <dbReference type="ARBA" id="ARBA00023136"/>
    </source>
</evidence>
<reference evidence="10 11" key="1">
    <citation type="journal article" date="2011" name="Nature">
        <title>Genome sequencing reveals insights into physiology and longevity of the naked mole rat.</title>
        <authorList>
            <person name="Kim E.B."/>
            <person name="Fang X."/>
            <person name="Fushan A.A."/>
            <person name="Huang Z."/>
            <person name="Lobanov A.V."/>
            <person name="Han L."/>
            <person name="Marino S.M."/>
            <person name="Sun X."/>
            <person name="Turanov A.A."/>
            <person name="Yang P."/>
            <person name="Yim S.H."/>
            <person name="Zhao X."/>
            <person name="Kasaikina M.V."/>
            <person name="Stoletzki N."/>
            <person name="Peng C."/>
            <person name="Polak P."/>
            <person name="Xiong Z."/>
            <person name="Kiezun A."/>
            <person name="Zhu Y."/>
            <person name="Chen Y."/>
            <person name="Kryukov G.V."/>
            <person name="Zhang Q."/>
            <person name="Peshkin L."/>
            <person name="Yang L."/>
            <person name="Bronson R.T."/>
            <person name="Buffenstein R."/>
            <person name="Wang B."/>
            <person name="Han C."/>
            <person name="Li Q."/>
            <person name="Chen L."/>
            <person name="Zhao W."/>
            <person name="Sunyaev S.R."/>
            <person name="Park T.J."/>
            <person name="Zhang G."/>
            <person name="Wang J."/>
            <person name="Gladyshev V.N."/>
        </authorList>
    </citation>
    <scope>NUCLEOTIDE SEQUENCE [LARGE SCALE GENOMIC DNA]</scope>
</reference>
<dbReference type="InterPro" id="IPR017452">
    <property type="entry name" value="GPCR_Rhodpsn_7TM"/>
</dbReference>
<dbReference type="PANTHER" id="PTHR24249:SF271">
    <property type="entry name" value="TRACE AMINE-ASSOCIATED RECEPTOR 6"/>
    <property type="match status" value="1"/>
</dbReference>
<evidence type="ECO:0000256" key="4">
    <source>
        <dbReference type="ARBA" id="ARBA00022989"/>
    </source>
</evidence>
<protein>
    <submittedName>
        <fullName evidence="10">Trace amine-associated receptor 6</fullName>
    </submittedName>
</protein>
<evidence type="ECO:0000256" key="2">
    <source>
        <dbReference type="ARBA" id="ARBA00022475"/>
    </source>
</evidence>
<keyword evidence="8" id="KW-0807">Transducer</keyword>